<evidence type="ECO:0000256" key="4">
    <source>
        <dbReference type="ARBA" id="ARBA00022801"/>
    </source>
</evidence>
<dbReference type="InParanoid" id="A0A1Y1ZBI5"/>
<feature type="domain" description="Glycoside hydrolase family 20 catalytic" evidence="7">
    <location>
        <begin position="401"/>
        <end position="538"/>
    </location>
</feature>
<evidence type="ECO:0000256" key="3">
    <source>
        <dbReference type="ARBA" id="ARBA00012663"/>
    </source>
</evidence>
<evidence type="ECO:0000256" key="5">
    <source>
        <dbReference type="ARBA" id="ARBA00023295"/>
    </source>
</evidence>
<evidence type="ECO:0000256" key="1">
    <source>
        <dbReference type="ARBA" id="ARBA00001231"/>
    </source>
</evidence>
<dbReference type="SUPFAM" id="SSF51445">
    <property type="entry name" value="(Trans)glycosidases"/>
    <property type="match status" value="1"/>
</dbReference>
<reference evidence="9 10" key="1">
    <citation type="submission" date="2016-07" db="EMBL/GenBank/DDBJ databases">
        <title>Pervasive Adenine N6-methylation of Active Genes in Fungi.</title>
        <authorList>
            <consortium name="DOE Joint Genome Institute"/>
            <person name="Mondo S.J."/>
            <person name="Dannebaum R.O."/>
            <person name="Kuo R.C."/>
            <person name="Labutti K."/>
            <person name="Haridas S."/>
            <person name="Kuo A."/>
            <person name="Salamov A."/>
            <person name="Ahrendt S.R."/>
            <person name="Lipzen A."/>
            <person name="Sullivan W."/>
            <person name="Andreopoulos W.B."/>
            <person name="Clum A."/>
            <person name="Lindquist E."/>
            <person name="Daum C."/>
            <person name="Ramamoorthy G.K."/>
            <person name="Gryganskyi A."/>
            <person name="Culley D."/>
            <person name="Magnuson J.K."/>
            <person name="James T.Y."/>
            <person name="O'Malley M.A."/>
            <person name="Stajich J.E."/>
            <person name="Spatafora J.W."/>
            <person name="Visel A."/>
            <person name="Grigoriev I.V."/>
        </authorList>
    </citation>
    <scope>NUCLEOTIDE SEQUENCE [LARGE SCALE GENOMIC DNA]</scope>
    <source>
        <strain evidence="9 10">CBS 931.73</strain>
    </source>
</reference>
<name>A0A1Y1ZBI5_9FUNG</name>
<dbReference type="GO" id="GO:0030203">
    <property type="term" value="P:glycosaminoglycan metabolic process"/>
    <property type="evidence" value="ECO:0007669"/>
    <property type="project" value="TreeGrafter"/>
</dbReference>
<evidence type="ECO:0000259" key="8">
    <source>
        <dbReference type="Pfam" id="PF02838"/>
    </source>
</evidence>
<dbReference type="STRING" id="1314790.A0A1Y1ZBI5"/>
<dbReference type="GO" id="GO:0016020">
    <property type="term" value="C:membrane"/>
    <property type="evidence" value="ECO:0007669"/>
    <property type="project" value="TreeGrafter"/>
</dbReference>
<dbReference type="InterPro" id="IPR017853">
    <property type="entry name" value="GH"/>
</dbReference>
<evidence type="ECO:0000259" key="7">
    <source>
        <dbReference type="Pfam" id="PF00728"/>
    </source>
</evidence>
<dbReference type="InterPro" id="IPR029018">
    <property type="entry name" value="Hex-like_dom2"/>
</dbReference>
<dbReference type="AlphaFoldDB" id="A0A1Y1ZBI5"/>
<feature type="domain" description="Beta-hexosaminidase bacterial type N-terminal" evidence="8">
    <location>
        <begin position="85"/>
        <end position="164"/>
    </location>
</feature>
<dbReference type="Gene3D" id="3.20.20.80">
    <property type="entry name" value="Glycosidases"/>
    <property type="match status" value="1"/>
</dbReference>
<keyword evidence="5" id="KW-0326">Glycosidase</keyword>
<evidence type="ECO:0000256" key="6">
    <source>
        <dbReference type="PIRSR" id="PIRSR625705-1"/>
    </source>
</evidence>
<dbReference type="PANTHER" id="PTHR22600">
    <property type="entry name" value="BETA-HEXOSAMINIDASE"/>
    <property type="match status" value="1"/>
</dbReference>
<dbReference type="PRINTS" id="PR00738">
    <property type="entry name" value="GLHYDRLASE20"/>
</dbReference>
<dbReference type="OrthoDB" id="428480at2759"/>
<evidence type="ECO:0000313" key="9">
    <source>
        <dbReference type="EMBL" id="ORY07610.1"/>
    </source>
</evidence>
<evidence type="ECO:0000256" key="2">
    <source>
        <dbReference type="ARBA" id="ARBA00006285"/>
    </source>
</evidence>
<feature type="domain" description="Glycoside hydrolase family 20 catalytic" evidence="7">
    <location>
        <begin position="170"/>
        <end position="379"/>
    </location>
</feature>
<comment type="caution">
    <text evidence="9">The sequence shown here is derived from an EMBL/GenBank/DDBJ whole genome shotgun (WGS) entry which is preliminary data.</text>
</comment>
<dbReference type="InterPro" id="IPR025705">
    <property type="entry name" value="Beta_hexosaminidase_sua/sub"/>
</dbReference>
<dbReference type="Pfam" id="PF00728">
    <property type="entry name" value="Glyco_hydro_20"/>
    <property type="match status" value="2"/>
</dbReference>
<dbReference type="SUPFAM" id="SSF55545">
    <property type="entry name" value="beta-N-acetylhexosaminidase-like domain"/>
    <property type="match status" value="1"/>
</dbReference>
<dbReference type="GO" id="GO:0005975">
    <property type="term" value="P:carbohydrate metabolic process"/>
    <property type="evidence" value="ECO:0007669"/>
    <property type="project" value="InterPro"/>
</dbReference>
<dbReference type="Pfam" id="PF02838">
    <property type="entry name" value="Glyco_hydro_20b"/>
    <property type="match status" value="1"/>
</dbReference>
<dbReference type="EMBL" id="MCFE01000007">
    <property type="protein sequence ID" value="ORY07610.1"/>
    <property type="molecule type" value="Genomic_DNA"/>
</dbReference>
<dbReference type="GO" id="GO:0004563">
    <property type="term" value="F:beta-N-acetylhexosaminidase activity"/>
    <property type="evidence" value="ECO:0007669"/>
    <property type="project" value="UniProtKB-EC"/>
</dbReference>
<sequence length="672" mass="75377">MSILQKTGTLFKRALRDFLGEREIHPTNDIPEFTPYEATSSPVPSSAVVKSNHQLHVIPAPKKVSKYDNRTSIAMDKSNISVKNGISKGKTSTAGLVEIKFNLHVFGNATMNGRYRVKIDASHRKVVIEAQDPEGAAYAVSTLIQLTEKRSKKFVWPSVALEDWPSTPDEYRGLMLDVARQYHPIKQLQSVIDLCSLYKLRYLHLHLTDNENFMLPPPTSKYYVDGVNLSEIGKPKYNKHGKRAYTINELKELNLYAFLRGVVLVPELDIPGHSEALIRTSPELLGTFHSDGKTRITSLLNFANETVTNSVVQPMLQHVARLFPYSPYIHVGFDEVDVSRADEDPSFKNAIAKKKHISSDKELLWDFMKLMNDKVKGLNITSWYTPPVLPGVGPIDPNFYQPTRRSIVWESFSQTSTPTPPKDIVVMTWSMQDYRPDHLIRDGYSVINGAWSPLYMVGANGSSVRDILKWQGSQEFGGIPVAGKKTKWVTVPKGTRSWNPRKPQVYGASIVVWEAKVQDEIKGLEGRLAAMSERMWAPNYHDSLHTFGNGMLPLFESRLSLVNGLEQAQETSSYKVASGVSGILYADLEEETHPELSSSISTQIEDTEDSTSHWIAEYSSTDQSSSLNSQIESPPPYILAGGDNRLPYEVIERERRPTDKIAPTQEIGHCGT</sequence>
<accession>A0A1Y1ZBI5</accession>
<keyword evidence="4 9" id="KW-0378">Hydrolase</keyword>
<protein>
    <recommendedName>
        <fullName evidence="3">beta-N-acetylhexosaminidase</fullName>
        <ecNumber evidence="3">3.2.1.52</ecNumber>
    </recommendedName>
</protein>
<gene>
    <name evidence="9" type="ORF">K493DRAFT_343957</name>
</gene>
<comment type="catalytic activity">
    <reaction evidence="1">
        <text>Hydrolysis of terminal non-reducing N-acetyl-D-hexosamine residues in N-acetyl-beta-D-hexosaminides.</text>
        <dbReference type="EC" id="3.2.1.52"/>
    </reaction>
</comment>
<dbReference type="Proteomes" id="UP000193498">
    <property type="component" value="Unassembled WGS sequence"/>
</dbReference>
<comment type="similarity">
    <text evidence="2">Belongs to the glycosyl hydrolase 20 family.</text>
</comment>
<dbReference type="PANTHER" id="PTHR22600:SF57">
    <property type="entry name" value="BETA-N-ACETYLHEXOSAMINIDASE"/>
    <property type="match status" value="1"/>
</dbReference>
<dbReference type="InterPro" id="IPR015883">
    <property type="entry name" value="Glyco_hydro_20_cat"/>
</dbReference>
<organism evidence="9 10">
    <name type="scientific">Basidiobolus meristosporus CBS 931.73</name>
    <dbReference type="NCBI Taxonomy" id="1314790"/>
    <lineage>
        <taxon>Eukaryota</taxon>
        <taxon>Fungi</taxon>
        <taxon>Fungi incertae sedis</taxon>
        <taxon>Zoopagomycota</taxon>
        <taxon>Entomophthoromycotina</taxon>
        <taxon>Basidiobolomycetes</taxon>
        <taxon>Basidiobolales</taxon>
        <taxon>Basidiobolaceae</taxon>
        <taxon>Basidiobolus</taxon>
    </lineage>
</organism>
<evidence type="ECO:0000313" key="10">
    <source>
        <dbReference type="Proteomes" id="UP000193498"/>
    </source>
</evidence>
<dbReference type="EC" id="3.2.1.52" evidence="3"/>
<feature type="active site" description="Proton donor" evidence="6">
    <location>
        <position position="335"/>
    </location>
</feature>
<dbReference type="Gene3D" id="3.30.379.10">
    <property type="entry name" value="Chitobiase/beta-hexosaminidase domain 2-like"/>
    <property type="match status" value="1"/>
</dbReference>
<dbReference type="InterPro" id="IPR015882">
    <property type="entry name" value="HEX_bac_N"/>
</dbReference>
<proteinExistence type="inferred from homology"/>
<keyword evidence="10" id="KW-1185">Reference proteome</keyword>